<dbReference type="PROSITE" id="PS50878">
    <property type="entry name" value="RT_POL"/>
    <property type="match status" value="1"/>
</dbReference>
<dbReference type="PANTHER" id="PTHR33116">
    <property type="entry name" value="REVERSE TRANSCRIPTASE ZINC-BINDING DOMAIN-CONTAINING PROTEIN-RELATED-RELATED"/>
    <property type="match status" value="1"/>
</dbReference>
<dbReference type="GO" id="GO:0003964">
    <property type="term" value="F:RNA-directed DNA polymerase activity"/>
    <property type="evidence" value="ECO:0007669"/>
    <property type="project" value="UniProtKB-KW"/>
</dbReference>
<accession>A0A5B6W5V8</accession>
<comment type="caution">
    <text evidence="2">The sequence shown here is derived from an EMBL/GenBank/DDBJ whole genome shotgun (WGS) entry which is preliminary data.</text>
</comment>
<dbReference type="EMBL" id="SMMG02000004">
    <property type="protein sequence ID" value="KAA3477021.1"/>
    <property type="molecule type" value="Genomic_DNA"/>
</dbReference>
<keyword evidence="2" id="KW-0548">Nucleotidyltransferase</keyword>
<feature type="domain" description="Reverse transcriptase" evidence="1">
    <location>
        <begin position="1"/>
        <end position="143"/>
    </location>
</feature>
<reference evidence="2" key="1">
    <citation type="submission" date="2019-08" db="EMBL/GenBank/DDBJ databases">
        <authorList>
            <person name="Liu F."/>
        </authorList>
    </citation>
    <scope>NUCLEOTIDE SEQUENCE [LARGE SCALE GENOMIC DNA]</scope>
    <source>
        <strain evidence="2">PA1801</strain>
        <tissue evidence="2">Leaf</tissue>
    </source>
</reference>
<dbReference type="Proteomes" id="UP000325315">
    <property type="component" value="Unassembled WGS sequence"/>
</dbReference>
<proteinExistence type="predicted"/>
<protein>
    <submittedName>
        <fullName evidence="2">Reverse transcriptase</fullName>
    </submittedName>
</protein>
<organism evidence="2 3">
    <name type="scientific">Gossypium australe</name>
    <dbReference type="NCBI Taxonomy" id="47621"/>
    <lineage>
        <taxon>Eukaryota</taxon>
        <taxon>Viridiplantae</taxon>
        <taxon>Streptophyta</taxon>
        <taxon>Embryophyta</taxon>
        <taxon>Tracheophyta</taxon>
        <taxon>Spermatophyta</taxon>
        <taxon>Magnoliopsida</taxon>
        <taxon>eudicotyledons</taxon>
        <taxon>Gunneridae</taxon>
        <taxon>Pentapetalae</taxon>
        <taxon>rosids</taxon>
        <taxon>malvids</taxon>
        <taxon>Malvales</taxon>
        <taxon>Malvaceae</taxon>
        <taxon>Malvoideae</taxon>
        <taxon>Gossypium</taxon>
    </lineage>
</organism>
<name>A0A5B6W5V8_9ROSI</name>
<dbReference type="AlphaFoldDB" id="A0A5B6W5V8"/>
<dbReference type="OrthoDB" id="1936608at2759"/>
<evidence type="ECO:0000313" key="3">
    <source>
        <dbReference type="Proteomes" id="UP000325315"/>
    </source>
</evidence>
<dbReference type="InterPro" id="IPR000477">
    <property type="entry name" value="RT_dom"/>
</dbReference>
<evidence type="ECO:0000259" key="1">
    <source>
        <dbReference type="PROSITE" id="PS50878"/>
    </source>
</evidence>
<gene>
    <name evidence="2" type="ORF">EPI10_010942</name>
</gene>
<sequence>MLRKMGFLDQWIWKVMECVASISYSVVLNEEVGNSFLPSRGLCQGDPLSHYLFLICREGLSALLRMVAIRGHAPFVTHLFFANDSLIFGDAIVDVARVLKEKLEIYAQSSGQGMNFDKSRVFFSSNVNQNNREEVCRLLGVNSSINLEKYLDLPPTVGRNKKRVFKDIKEKIIKRVFSWSSRLLSVGGKEAILMYAMSCFLLPLSLYKELEAIMARF</sequence>
<dbReference type="PANTHER" id="PTHR33116:SF86">
    <property type="entry name" value="REVERSE TRANSCRIPTASE DOMAIN-CONTAINING PROTEIN"/>
    <property type="match status" value="1"/>
</dbReference>
<keyword evidence="2" id="KW-0695">RNA-directed DNA polymerase</keyword>
<keyword evidence="3" id="KW-1185">Reference proteome</keyword>
<evidence type="ECO:0000313" key="2">
    <source>
        <dbReference type="EMBL" id="KAA3477021.1"/>
    </source>
</evidence>
<keyword evidence="2" id="KW-0808">Transferase</keyword>